<dbReference type="Proteomes" id="UP000254807">
    <property type="component" value="Unassembled WGS sequence"/>
</dbReference>
<dbReference type="RefSeq" id="WP_060814208.1">
    <property type="nucleotide sequence ID" value="NZ_JBHULA010000043.1"/>
</dbReference>
<name>A0A376H0H9_ENTGA</name>
<feature type="chain" id="PRO_5039092153" evidence="1">
    <location>
        <begin position="24"/>
        <end position="693"/>
    </location>
</feature>
<keyword evidence="1" id="KW-0732">Signal</keyword>
<keyword evidence="3" id="KW-1185">Reference proteome</keyword>
<dbReference type="AlphaFoldDB" id="A0A376H0H9"/>
<reference evidence="2 3" key="1">
    <citation type="submission" date="2018-06" db="EMBL/GenBank/DDBJ databases">
        <authorList>
            <consortium name="Pathogen Informatics"/>
            <person name="Doyle S."/>
        </authorList>
    </citation>
    <scope>NUCLEOTIDE SEQUENCE [LARGE SCALE GENOMIC DNA]</scope>
    <source>
        <strain evidence="2 3">NCTC12360</strain>
    </source>
</reference>
<evidence type="ECO:0000313" key="2">
    <source>
        <dbReference type="EMBL" id="STD82654.1"/>
    </source>
</evidence>
<dbReference type="EMBL" id="UFYW01000001">
    <property type="protein sequence ID" value="STD82654.1"/>
    <property type="molecule type" value="Genomic_DNA"/>
</dbReference>
<gene>
    <name evidence="2" type="ORF">NCTC12360_01086</name>
</gene>
<feature type="signal peptide" evidence="1">
    <location>
        <begin position="1"/>
        <end position="23"/>
    </location>
</feature>
<dbReference type="OrthoDB" id="2247633at2"/>
<evidence type="ECO:0000256" key="1">
    <source>
        <dbReference type="SAM" id="SignalP"/>
    </source>
</evidence>
<protein>
    <submittedName>
        <fullName evidence="2">WxL domain surface protein</fullName>
    </submittedName>
</protein>
<proteinExistence type="predicted"/>
<organism evidence="2 3">
    <name type="scientific">Enterococcus gallinarum</name>
    <dbReference type="NCBI Taxonomy" id="1353"/>
    <lineage>
        <taxon>Bacteria</taxon>
        <taxon>Bacillati</taxon>
        <taxon>Bacillota</taxon>
        <taxon>Bacilli</taxon>
        <taxon>Lactobacillales</taxon>
        <taxon>Enterococcaceae</taxon>
        <taxon>Enterococcus</taxon>
    </lineage>
</organism>
<sequence>MKKWFLVAMLFVCSVFVSTQKAAAQTEGSITDSSYYRNALTEKIPADNAFIMRKGDTTTIDKLSGVVTNERIITGVDSVKESSALIKNVGYYQGHMINVRVIVKMLEPSGTDILLTDKDFLRLQIWPSGIAEITYEFLNEKLEPVTLRTTFNEMGLNKWKDIRIHQAATVVEHIFATPNSTITYSEDNQGILTLKGKGDADNWANDACKLAITTKPISKFQFTVKNNDTRPGATFKSELQYLSVFFPAVEFPYAYPQTLATQNIENNEVITRFQQTVPYTETNNSRTTLSYRIENPDQNQFQLKGIEVKDFSGTDRTNWFDQTIDDEGNLLVHAKASTLKKRAFYDNSYQFTIHHTFVGSAERPVDQALIDNDCFQLQPILYEDTGAGEQLIGRLSASIYYYNEVKINFVDENNQPLLDPGKIKGLITHSVDLSSFYPTITGYYPIREEKDHIIVMPGTQEVFHHYKKGIPLLFTLKDRQQKIVISRFSKEVKLSYDFSHDSHQSVQVVAQYGEKKQVLSNYDLGNTQTEDSVVFKVPEEWLNKEVKLYLENKEGDQSAAETRVFVPESGPRQQVPPVLSFGTHPIPAFNQYLFAESQPIKVEDNSRLEKSKWTVKVKIETPLKNSQQQELRDALIFVDKTGDILLSDQEQSVWEGSGSATLAENRLKLLLRPTDHVGEYSGSLVWTLEDAPQ</sequence>
<accession>A0A376H0H9</accession>
<evidence type="ECO:0000313" key="3">
    <source>
        <dbReference type="Proteomes" id="UP000254807"/>
    </source>
</evidence>